<dbReference type="AlphaFoldDB" id="A0AAV2H8T1"/>
<feature type="non-terminal residue" evidence="2">
    <location>
        <position position="1"/>
    </location>
</feature>
<evidence type="ECO:0000256" key="1">
    <source>
        <dbReference type="SAM" id="MobiDB-lite"/>
    </source>
</evidence>
<feature type="region of interest" description="Disordered" evidence="1">
    <location>
        <begin position="481"/>
        <end position="633"/>
    </location>
</feature>
<organism evidence="2 3">
    <name type="scientific">Lymnaea stagnalis</name>
    <name type="common">Great pond snail</name>
    <name type="synonym">Helix stagnalis</name>
    <dbReference type="NCBI Taxonomy" id="6523"/>
    <lineage>
        <taxon>Eukaryota</taxon>
        <taxon>Metazoa</taxon>
        <taxon>Spiralia</taxon>
        <taxon>Lophotrochozoa</taxon>
        <taxon>Mollusca</taxon>
        <taxon>Gastropoda</taxon>
        <taxon>Heterobranchia</taxon>
        <taxon>Euthyneura</taxon>
        <taxon>Panpulmonata</taxon>
        <taxon>Hygrophila</taxon>
        <taxon>Lymnaeoidea</taxon>
        <taxon>Lymnaeidae</taxon>
        <taxon>Lymnaea</taxon>
    </lineage>
</organism>
<feature type="compositionally biased region" description="Low complexity" evidence="1">
    <location>
        <begin position="559"/>
        <end position="594"/>
    </location>
</feature>
<name>A0AAV2H8T1_LYMST</name>
<feature type="compositionally biased region" description="Basic and acidic residues" evidence="1">
    <location>
        <begin position="118"/>
        <end position="128"/>
    </location>
</feature>
<feature type="compositionally biased region" description="Low complexity" evidence="1">
    <location>
        <begin position="614"/>
        <end position="633"/>
    </location>
</feature>
<feature type="region of interest" description="Disordered" evidence="1">
    <location>
        <begin position="99"/>
        <end position="185"/>
    </location>
</feature>
<feature type="compositionally biased region" description="Polar residues" evidence="1">
    <location>
        <begin position="173"/>
        <end position="185"/>
    </location>
</feature>
<comment type="caution">
    <text evidence="2">The sequence shown here is derived from an EMBL/GenBank/DDBJ whole genome shotgun (WGS) entry which is preliminary data.</text>
</comment>
<feature type="compositionally biased region" description="Polar residues" evidence="1">
    <location>
        <begin position="821"/>
        <end position="846"/>
    </location>
</feature>
<proteinExistence type="predicted"/>
<feature type="compositionally biased region" description="Basic residues" evidence="1">
    <location>
        <begin position="235"/>
        <end position="246"/>
    </location>
</feature>
<feature type="compositionally biased region" description="Polar residues" evidence="1">
    <location>
        <begin position="595"/>
        <end position="609"/>
    </location>
</feature>
<feature type="region of interest" description="Disordered" evidence="1">
    <location>
        <begin position="1"/>
        <end position="24"/>
    </location>
</feature>
<protein>
    <submittedName>
        <fullName evidence="2">Uncharacterized protein</fullName>
    </submittedName>
</protein>
<feature type="compositionally biased region" description="Low complexity" evidence="1">
    <location>
        <begin position="657"/>
        <end position="672"/>
    </location>
</feature>
<feature type="compositionally biased region" description="Basic and acidic residues" evidence="1">
    <location>
        <begin position="1"/>
        <end position="22"/>
    </location>
</feature>
<reference evidence="2 3" key="1">
    <citation type="submission" date="2024-04" db="EMBL/GenBank/DDBJ databases">
        <authorList>
            <consortium name="Genoscope - CEA"/>
            <person name="William W."/>
        </authorList>
    </citation>
    <scope>NUCLEOTIDE SEQUENCE [LARGE SCALE GENOMIC DNA]</scope>
</reference>
<feature type="compositionally biased region" description="Polar residues" evidence="1">
    <location>
        <begin position="800"/>
        <end position="814"/>
    </location>
</feature>
<feature type="compositionally biased region" description="Low complexity" evidence="1">
    <location>
        <begin position="262"/>
        <end position="296"/>
    </location>
</feature>
<accession>A0AAV2H8T1</accession>
<feature type="compositionally biased region" description="Low complexity" evidence="1">
    <location>
        <begin position="330"/>
        <end position="382"/>
    </location>
</feature>
<feature type="compositionally biased region" description="Basic and acidic residues" evidence="1">
    <location>
        <begin position="99"/>
        <end position="109"/>
    </location>
</feature>
<feature type="compositionally biased region" description="Polar residues" evidence="1">
    <location>
        <begin position="686"/>
        <end position="702"/>
    </location>
</feature>
<gene>
    <name evidence="2" type="ORF">GSLYS_00004183001</name>
</gene>
<feature type="compositionally biased region" description="Polar residues" evidence="1">
    <location>
        <begin position="783"/>
        <end position="792"/>
    </location>
</feature>
<feature type="compositionally biased region" description="Polar residues" evidence="1">
    <location>
        <begin position="484"/>
        <end position="496"/>
    </location>
</feature>
<feature type="compositionally biased region" description="Polar residues" evidence="1">
    <location>
        <begin position="735"/>
        <end position="747"/>
    </location>
</feature>
<sequence>SERKRKEAEEESKNEVLSEKCVSDPCDDDDSLLPVLNENEAVKEQILHSVTESKLLNSDGSQISLMDMVDKVEIFNPGIAGSDGGDVYPVIDSTLEANTLDKHEERVSDYGETNGQPEKSDLKSTKRESSRKRKQDLSSSMAGQPAAKQDMSSSTAGQPATKQENKRSKKPVSKSQSLTESPKQVCNNEMMFGMACTNIPGTSSSDIYDFVDEEDSSMALTFLTQPPTPAAAKSPTKKNSSRKGKTGKVPVPSVPALTDGKSNSSFNNTNSSITTRSDTISNSNNTTRSDTGSNSNITTRSETKNNNNSKNSTNRQASHQQPSAMPKANSSTTASASSVSVTSALSSLSSSDPPSSLLLPVMPKSPPSFSSLPSKSSSTPLPMATTPTSKPSSTNMSTGCNTFGVSKKDAQSEESTFGMSKKDGQSEESHTSLEDTFPMVFSDVDFHSSPKLSESHDDHENSIGLPAETLADFFNQHSPGKMILNSSPPNLQNGVLSPSDVDLPALRTPAPPINHSHSESVLTLDTQTGKEIKSPSPSAKQPLSRMHTPPPLDPKSPASSHTGGISISSSTPGPTLSLPPSSSVSSPLPTLTSSNGNKQSSCMNSSSTLHHLDPTTSSSARSESPMPSLSSSSLDALSEFIPLKPITSELESEEAESCSQQQRRQTPVQTQPLSHVPLGGDMGMGLQQSSHTDIQQKSQRQNPPHLPPQSSPHNLRPPSASTTPLPSPKLHASPGSASSVHSMSPAAQQQQQHNHSCQKQQQNSQMGSNPLMERVTVPPLSHPPQQAASLSQLFAPPDTSPRNANFASPPSGSNMKLKHMSPSNDQQTSNFINSQKGGNFSQGSNQ</sequence>
<dbReference type="Proteomes" id="UP001497497">
    <property type="component" value="Unassembled WGS sequence"/>
</dbReference>
<feature type="region of interest" description="Disordered" evidence="1">
    <location>
        <begin position="645"/>
        <end position="846"/>
    </location>
</feature>
<feature type="compositionally biased region" description="Low complexity" evidence="1">
    <location>
        <begin position="748"/>
        <end position="765"/>
    </location>
</feature>
<feature type="compositionally biased region" description="Polar residues" evidence="1">
    <location>
        <begin position="150"/>
        <end position="162"/>
    </location>
</feature>
<feature type="non-terminal residue" evidence="2">
    <location>
        <position position="846"/>
    </location>
</feature>
<feature type="compositionally biased region" description="Polar residues" evidence="1">
    <location>
        <begin position="385"/>
        <end position="404"/>
    </location>
</feature>
<feature type="compositionally biased region" description="Basic and acidic residues" evidence="1">
    <location>
        <begin position="420"/>
        <end position="432"/>
    </location>
</feature>
<feature type="compositionally biased region" description="Low complexity" evidence="1">
    <location>
        <begin position="304"/>
        <end position="314"/>
    </location>
</feature>
<feature type="region of interest" description="Disordered" evidence="1">
    <location>
        <begin position="219"/>
        <end position="432"/>
    </location>
</feature>
<keyword evidence="3" id="KW-1185">Reference proteome</keyword>
<evidence type="ECO:0000313" key="3">
    <source>
        <dbReference type="Proteomes" id="UP001497497"/>
    </source>
</evidence>
<evidence type="ECO:0000313" key="2">
    <source>
        <dbReference type="EMBL" id="CAL1530050.1"/>
    </source>
</evidence>
<dbReference type="EMBL" id="CAXITT010000061">
    <property type="protein sequence ID" value="CAL1530050.1"/>
    <property type="molecule type" value="Genomic_DNA"/>
</dbReference>